<dbReference type="GO" id="GO:0051536">
    <property type="term" value="F:iron-sulfur cluster binding"/>
    <property type="evidence" value="ECO:0007669"/>
    <property type="project" value="InterPro"/>
</dbReference>
<comment type="caution">
    <text evidence="4">The sequence shown here is derived from an EMBL/GenBank/DDBJ whole genome shotgun (WGS) entry which is preliminary data.</text>
</comment>
<dbReference type="GO" id="GO:0005198">
    <property type="term" value="F:structural molecule activity"/>
    <property type="evidence" value="ECO:0007669"/>
    <property type="project" value="UniProtKB-ARBA"/>
</dbReference>
<dbReference type="GO" id="GO:0005739">
    <property type="term" value="C:mitochondrion"/>
    <property type="evidence" value="ECO:0007669"/>
    <property type="project" value="TreeGrafter"/>
</dbReference>
<dbReference type="SUPFAM" id="SSF117916">
    <property type="entry name" value="Fe-S cluster assembly (FSCA) domain-like"/>
    <property type="match status" value="2"/>
</dbReference>
<dbReference type="EMBL" id="CAJNIZ010043818">
    <property type="protein sequence ID" value="CAE7669766.1"/>
    <property type="molecule type" value="Genomic_DNA"/>
</dbReference>
<sequence>RPSCRAVARRATVVSPFNASEAEAKEKEPEKPTSSETEKKKKDEKPKLTLTWDNVQEVLDELRPYLKSDGGDCKISEIQDSVVKLELIGACSSCSASSVTMKMGIEKTLKERIPEITEVVAIDQEQEPLTEPGIEEVLNGIRPFLSVSGGSIEIFELVDGEDAKVVLKMVGPPLKSMA</sequence>
<reference evidence="4" key="1">
    <citation type="submission" date="2021-02" db="EMBL/GenBank/DDBJ databases">
        <authorList>
            <person name="Dougan E. K."/>
            <person name="Rhodes N."/>
            <person name="Thang M."/>
            <person name="Chan C."/>
        </authorList>
    </citation>
    <scope>NUCLEOTIDE SEQUENCE</scope>
</reference>
<evidence type="ECO:0000259" key="3">
    <source>
        <dbReference type="Pfam" id="PF01106"/>
    </source>
</evidence>
<evidence type="ECO:0000313" key="4">
    <source>
        <dbReference type="EMBL" id="CAE7669766.1"/>
    </source>
</evidence>
<feature type="non-terminal residue" evidence="4">
    <location>
        <position position="178"/>
    </location>
</feature>
<feature type="region of interest" description="Disordered" evidence="2">
    <location>
        <begin position="15"/>
        <end position="47"/>
    </location>
</feature>
<evidence type="ECO:0000313" key="5">
    <source>
        <dbReference type="Proteomes" id="UP000649617"/>
    </source>
</evidence>
<organism evidence="4 5">
    <name type="scientific">Symbiodinium pilosum</name>
    <name type="common">Dinoflagellate</name>
    <dbReference type="NCBI Taxonomy" id="2952"/>
    <lineage>
        <taxon>Eukaryota</taxon>
        <taxon>Sar</taxon>
        <taxon>Alveolata</taxon>
        <taxon>Dinophyceae</taxon>
        <taxon>Suessiales</taxon>
        <taxon>Symbiodiniaceae</taxon>
        <taxon>Symbiodinium</taxon>
    </lineage>
</organism>
<dbReference type="Proteomes" id="UP000649617">
    <property type="component" value="Unassembled WGS sequence"/>
</dbReference>
<keyword evidence="5" id="KW-1185">Reference proteome</keyword>
<dbReference type="Gene3D" id="3.30.300.130">
    <property type="entry name" value="Fe-S cluster assembly (FSCA)"/>
    <property type="match status" value="2"/>
</dbReference>
<protein>
    <submittedName>
        <fullName evidence="4">NIFU2 protein</fullName>
    </submittedName>
</protein>
<dbReference type="GO" id="GO:0009536">
    <property type="term" value="C:plastid"/>
    <property type="evidence" value="ECO:0007669"/>
    <property type="project" value="UniProtKB-ARBA"/>
</dbReference>
<dbReference type="OrthoDB" id="565552at2759"/>
<dbReference type="GO" id="GO:0005506">
    <property type="term" value="F:iron ion binding"/>
    <property type="evidence" value="ECO:0007669"/>
    <property type="project" value="InterPro"/>
</dbReference>
<feature type="domain" description="NIF system FeS cluster assembly NifU C-terminal" evidence="3">
    <location>
        <begin position="55"/>
        <end position="120"/>
    </location>
</feature>
<proteinExistence type="inferred from homology"/>
<dbReference type="PANTHER" id="PTHR11178:SF25">
    <property type="entry name" value="NIFU-LIKE PROTEIN 3, CHLOROPLASTIC"/>
    <property type="match status" value="1"/>
</dbReference>
<accession>A0A812WE30</accession>
<dbReference type="FunFam" id="3.30.300.130:FF:000003">
    <property type="entry name" value="NifU-like protein 3, chloroplastic"/>
    <property type="match status" value="1"/>
</dbReference>
<dbReference type="InterPro" id="IPR034904">
    <property type="entry name" value="FSCA_dom_sf"/>
</dbReference>
<dbReference type="InterPro" id="IPR001075">
    <property type="entry name" value="NIF_FeS_clus_asmbl_NifU_C"/>
</dbReference>
<gene>
    <name evidence="4" type="primary">NIFU2</name>
    <name evidence="4" type="ORF">SPIL2461_LOCUS18441</name>
</gene>
<feature type="non-terminal residue" evidence="4">
    <location>
        <position position="1"/>
    </location>
</feature>
<dbReference type="PANTHER" id="PTHR11178">
    <property type="entry name" value="IRON-SULFUR CLUSTER SCAFFOLD PROTEIN NFU-RELATED"/>
    <property type="match status" value="1"/>
</dbReference>
<evidence type="ECO:0000256" key="1">
    <source>
        <dbReference type="ARBA" id="ARBA00006420"/>
    </source>
</evidence>
<feature type="compositionally biased region" description="Basic and acidic residues" evidence="2">
    <location>
        <begin position="22"/>
        <end position="47"/>
    </location>
</feature>
<evidence type="ECO:0000256" key="2">
    <source>
        <dbReference type="SAM" id="MobiDB-lite"/>
    </source>
</evidence>
<dbReference type="Pfam" id="PF01106">
    <property type="entry name" value="NifU"/>
    <property type="match status" value="1"/>
</dbReference>
<name>A0A812WE30_SYMPI</name>
<comment type="similarity">
    <text evidence="1">Belongs to the NifU family.</text>
</comment>
<dbReference type="GO" id="GO:0016226">
    <property type="term" value="P:iron-sulfur cluster assembly"/>
    <property type="evidence" value="ECO:0007669"/>
    <property type="project" value="InterPro"/>
</dbReference>
<dbReference type="AlphaFoldDB" id="A0A812WE30"/>